<evidence type="ECO:0000256" key="6">
    <source>
        <dbReference type="ARBA" id="ARBA00022970"/>
    </source>
</evidence>
<dbReference type="GO" id="GO:0022857">
    <property type="term" value="F:transmembrane transporter activity"/>
    <property type="evidence" value="ECO:0007669"/>
    <property type="project" value="InterPro"/>
</dbReference>
<dbReference type="PROSITE" id="PS50928">
    <property type="entry name" value="ABC_TM1"/>
    <property type="match status" value="1"/>
</dbReference>
<keyword evidence="4" id="KW-1003">Cell membrane</keyword>
<accession>Q2RVP1</accession>
<keyword evidence="12" id="KW-1185">Reference proteome</keyword>
<dbReference type="InterPro" id="IPR035906">
    <property type="entry name" value="MetI-like_sf"/>
</dbReference>
<reference evidence="11 12" key="1">
    <citation type="journal article" date="2011" name="Stand. Genomic Sci.">
        <title>Complete genome sequence of Rhodospirillum rubrum type strain (S1).</title>
        <authorList>
            <person name="Munk A.C."/>
            <person name="Copeland A."/>
            <person name="Lucas S."/>
            <person name="Lapidus A."/>
            <person name="Del Rio T.G."/>
            <person name="Barry K."/>
            <person name="Detter J.C."/>
            <person name="Hammon N."/>
            <person name="Israni S."/>
            <person name="Pitluck S."/>
            <person name="Brettin T."/>
            <person name="Bruce D."/>
            <person name="Han C."/>
            <person name="Tapia R."/>
            <person name="Gilna P."/>
            <person name="Schmutz J."/>
            <person name="Larimer F."/>
            <person name="Land M."/>
            <person name="Kyrpides N.C."/>
            <person name="Mavromatis K."/>
            <person name="Richardson P."/>
            <person name="Rohde M."/>
            <person name="Goker M."/>
            <person name="Klenk H.P."/>
            <person name="Zhang Y."/>
            <person name="Roberts G.P."/>
            <person name="Reslewic S."/>
            <person name="Schwartz D.C."/>
        </authorList>
    </citation>
    <scope>NUCLEOTIDE SEQUENCE [LARGE SCALE GENOMIC DNA]</scope>
    <source>
        <strain evidence="12">ATCC 11170 / ATH 1.1.1 / DSM 467 / LMG 4362 / NCIMB 8255 / S1</strain>
    </source>
</reference>
<evidence type="ECO:0000313" key="11">
    <source>
        <dbReference type="EMBL" id="ABC21804.1"/>
    </source>
</evidence>
<keyword evidence="8" id="KW-0472">Membrane</keyword>
<feature type="domain" description="ABC transmembrane type-1" evidence="10">
    <location>
        <begin position="93"/>
        <end position="386"/>
    </location>
</feature>
<dbReference type="EMBL" id="CP000230">
    <property type="protein sequence ID" value="ABC21804.1"/>
    <property type="molecule type" value="Genomic_DNA"/>
</dbReference>
<dbReference type="PATRIC" id="fig|269796.9.peg.1058"/>
<dbReference type="InterPro" id="IPR043429">
    <property type="entry name" value="ArtM/GltK/GlnP/TcyL/YhdX-like"/>
</dbReference>
<dbReference type="RefSeq" id="WP_011388758.1">
    <property type="nucleotide sequence ID" value="NC_007643.1"/>
</dbReference>
<name>Q2RVP1_RHORT</name>
<gene>
    <name evidence="11" type="ordered locus">Rru_A1003</name>
</gene>
<sequence>MTPPIHPPGPLKAPRPHPLRDPRVRAIAFQVLTIAALVWFFWAIFDNTLTNMRTRGITTGFAFLDHSAGFGILMSLIPYDETYSYGRTFVVGLLNTLLVSGLGVIAATLIGFVVGVARLSRNWLIAKLALIYVETLRNIPLLLQIFFWYFAVLRPLPQPRQSLELGALFFLNNRGFYMPSPIAGDGMALVGLALVVALALALAIGRWATRRRMATGLGFPSWRTGLALVLGLPLLAFLALGTPVTFDVPHLQGFNFVGGSRLIPEMVALLLALSMYTAAFIAEIVRSGILAVSHGQTEAAHSLGLKPTATLRLIVLPQALRVMIPPTTSQYLNLIKNSSLATAIGYPDLVSVFMGTTLNQTGQAVEIVGMTMAVYLLISLVVSGLMNWYNRAVALKER</sequence>
<dbReference type="AlphaFoldDB" id="Q2RVP1"/>
<evidence type="ECO:0000256" key="7">
    <source>
        <dbReference type="ARBA" id="ARBA00022989"/>
    </source>
</evidence>
<organism evidence="11 12">
    <name type="scientific">Rhodospirillum rubrum (strain ATCC 11170 / ATH 1.1.1 / DSM 467 / LMG 4362 / NCIMB 8255 / S1)</name>
    <dbReference type="NCBI Taxonomy" id="269796"/>
    <lineage>
        <taxon>Bacteria</taxon>
        <taxon>Pseudomonadati</taxon>
        <taxon>Pseudomonadota</taxon>
        <taxon>Alphaproteobacteria</taxon>
        <taxon>Rhodospirillales</taxon>
        <taxon>Rhodospirillaceae</taxon>
        <taxon>Rhodospirillum</taxon>
    </lineage>
</organism>
<dbReference type="InterPro" id="IPR010065">
    <property type="entry name" value="AA_ABC_transptr_permease_3TM"/>
</dbReference>
<evidence type="ECO:0000256" key="2">
    <source>
        <dbReference type="ARBA" id="ARBA00010072"/>
    </source>
</evidence>
<dbReference type="Gene3D" id="1.10.3720.10">
    <property type="entry name" value="MetI-like"/>
    <property type="match status" value="2"/>
</dbReference>
<keyword evidence="7" id="KW-1133">Transmembrane helix</keyword>
<keyword evidence="3 9" id="KW-0813">Transport</keyword>
<dbReference type="SUPFAM" id="SSF161098">
    <property type="entry name" value="MetI-like"/>
    <property type="match status" value="2"/>
</dbReference>
<comment type="subcellular location">
    <subcellularLocation>
        <location evidence="1">Cell inner membrane</location>
        <topology evidence="1">Multi-pass membrane protein</topology>
    </subcellularLocation>
    <subcellularLocation>
        <location evidence="9">Cell membrane</location>
        <topology evidence="9">Multi-pass membrane protein</topology>
    </subcellularLocation>
</comment>
<evidence type="ECO:0000256" key="4">
    <source>
        <dbReference type="ARBA" id="ARBA00022475"/>
    </source>
</evidence>
<evidence type="ECO:0000256" key="1">
    <source>
        <dbReference type="ARBA" id="ARBA00004429"/>
    </source>
</evidence>
<comment type="similarity">
    <text evidence="2">Belongs to the binding-protein-dependent transport system permease family. HisMQ subfamily.</text>
</comment>
<dbReference type="GO" id="GO:0006865">
    <property type="term" value="P:amino acid transport"/>
    <property type="evidence" value="ECO:0007669"/>
    <property type="project" value="UniProtKB-KW"/>
</dbReference>
<evidence type="ECO:0000256" key="3">
    <source>
        <dbReference type="ARBA" id="ARBA00022448"/>
    </source>
</evidence>
<dbReference type="PANTHER" id="PTHR30614">
    <property type="entry name" value="MEMBRANE COMPONENT OF AMINO ACID ABC TRANSPORTER"/>
    <property type="match status" value="1"/>
</dbReference>
<dbReference type="CDD" id="cd06261">
    <property type="entry name" value="TM_PBP2"/>
    <property type="match status" value="1"/>
</dbReference>
<dbReference type="Pfam" id="PF00528">
    <property type="entry name" value="BPD_transp_1"/>
    <property type="match status" value="1"/>
</dbReference>
<protein>
    <submittedName>
        <fullName evidence="11">Amino acid ABC transporter, permease protein, 3-TM region, His/Glu/Gln/Arg/opine</fullName>
    </submittedName>
</protein>
<dbReference type="eggNOG" id="COG4597">
    <property type="taxonomic scope" value="Bacteria"/>
</dbReference>
<dbReference type="EnsemblBacteria" id="ABC21804">
    <property type="protein sequence ID" value="ABC21804"/>
    <property type="gene ID" value="Rru_A1003"/>
</dbReference>
<evidence type="ECO:0000256" key="5">
    <source>
        <dbReference type="ARBA" id="ARBA00022692"/>
    </source>
</evidence>
<keyword evidence="6" id="KW-0029">Amino-acid transport</keyword>
<dbReference type="NCBIfam" id="TIGR01726">
    <property type="entry name" value="HEQRo_perm_3TM"/>
    <property type="match status" value="1"/>
</dbReference>
<dbReference type="KEGG" id="rru:Rru_A1003"/>
<dbReference type="STRING" id="269796.Rru_A1003"/>
<dbReference type="PANTHER" id="PTHR30614:SF37">
    <property type="entry name" value="AMINO-ACID ABC TRANSPORTER PERMEASE PROTEIN YHDX-RELATED"/>
    <property type="match status" value="1"/>
</dbReference>
<evidence type="ECO:0000256" key="8">
    <source>
        <dbReference type="ARBA" id="ARBA00023136"/>
    </source>
</evidence>
<evidence type="ECO:0000256" key="9">
    <source>
        <dbReference type="RuleBase" id="RU363032"/>
    </source>
</evidence>
<dbReference type="PhylomeDB" id="Q2RVP1"/>
<dbReference type="HOGENOM" id="CLU_019602_8_0_5"/>
<evidence type="ECO:0000313" key="12">
    <source>
        <dbReference type="Proteomes" id="UP000001929"/>
    </source>
</evidence>
<evidence type="ECO:0000259" key="10">
    <source>
        <dbReference type="PROSITE" id="PS50928"/>
    </source>
</evidence>
<dbReference type="GO" id="GO:0043190">
    <property type="term" value="C:ATP-binding cassette (ABC) transporter complex"/>
    <property type="evidence" value="ECO:0007669"/>
    <property type="project" value="InterPro"/>
</dbReference>
<dbReference type="Proteomes" id="UP000001929">
    <property type="component" value="Chromosome"/>
</dbReference>
<proteinExistence type="inferred from homology"/>
<dbReference type="InterPro" id="IPR000515">
    <property type="entry name" value="MetI-like"/>
</dbReference>
<keyword evidence="5" id="KW-0812">Transmembrane</keyword>